<feature type="transmembrane region" description="Helical" evidence="1">
    <location>
        <begin position="23"/>
        <end position="48"/>
    </location>
</feature>
<comment type="caution">
    <text evidence="2">The sequence shown here is derived from an EMBL/GenBank/DDBJ whole genome shotgun (WGS) entry which is preliminary data.</text>
</comment>
<gene>
    <name evidence="2" type="ORF">LCGC14_0102220</name>
</gene>
<sequence length="172" mass="19340">MPIGRPPDHQNTWCLPMPLVEPLYVHVPLLVLISTSSGALFCKLMKLWLFGTGARKTKFLLLYFTLGVDILPLLVLVMLLRIVYKIFDISQARGNHKTKSRGHNLDWINQNSGCPQPWRMASYFVGLPPVSFTPSLMDGVGWPGLTRGFGSNLTDFPTSSVFNFNLNLIFCQ</sequence>
<evidence type="ECO:0000313" key="2">
    <source>
        <dbReference type="EMBL" id="KKO02773.1"/>
    </source>
</evidence>
<keyword evidence="1" id="KW-0812">Transmembrane</keyword>
<reference evidence="2" key="1">
    <citation type="journal article" date="2015" name="Nature">
        <title>Complex archaea that bridge the gap between prokaryotes and eukaryotes.</title>
        <authorList>
            <person name="Spang A."/>
            <person name="Saw J.H."/>
            <person name="Jorgensen S.L."/>
            <person name="Zaremba-Niedzwiedzka K."/>
            <person name="Martijn J."/>
            <person name="Lind A.E."/>
            <person name="van Eijk R."/>
            <person name="Schleper C."/>
            <person name="Guy L."/>
            <person name="Ettema T.J."/>
        </authorList>
    </citation>
    <scope>NUCLEOTIDE SEQUENCE</scope>
</reference>
<proteinExistence type="predicted"/>
<keyword evidence="1" id="KW-0472">Membrane</keyword>
<dbReference type="AlphaFoldDB" id="A0A0F9VS94"/>
<protein>
    <submittedName>
        <fullName evidence="2">Uncharacterized protein</fullName>
    </submittedName>
</protein>
<evidence type="ECO:0000256" key="1">
    <source>
        <dbReference type="SAM" id="Phobius"/>
    </source>
</evidence>
<dbReference type="EMBL" id="LAZR01000029">
    <property type="protein sequence ID" value="KKO02773.1"/>
    <property type="molecule type" value="Genomic_DNA"/>
</dbReference>
<accession>A0A0F9VS94</accession>
<keyword evidence="1" id="KW-1133">Transmembrane helix</keyword>
<feature type="transmembrane region" description="Helical" evidence="1">
    <location>
        <begin position="60"/>
        <end position="84"/>
    </location>
</feature>
<name>A0A0F9VS94_9ZZZZ</name>
<organism evidence="2">
    <name type="scientific">marine sediment metagenome</name>
    <dbReference type="NCBI Taxonomy" id="412755"/>
    <lineage>
        <taxon>unclassified sequences</taxon>
        <taxon>metagenomes</taxon>
        <taxon>ecological metagenomes</taxon>
    </lineage>
</organism>